<feature type="transmembrane region" description="Helical" evidence="1">
    <location>
        <begin position="12"/>
        <end position="31"/>
    </location>
</feature>
<protein>
    <recommendedName>
        <fullName evidence="4">AI-2E family transporter</fullName>
    </recommendedName>
</protein>
<dbReference type="RefSeq" id="WP_345065058.1">
    <property type="nucleotide sequence ID" value="NZ_BAABEX010000026.1"/>
</dbReference>
<evidence type="ECO:0000313" key="2">
    <source>
        <dbReference type="EMBL" id="GAA4426675.1"/>
    </source>
</evidence>
<dbReference type="EMBL" id="BAABEX010000026">
    <property type="protein sequence ID" value="GAA4426675.1"/>
    <property type="molecule type" value="Genomic_DNA"/>
</dbReference>
<keyword evidence="3" id="KW-1185">Reference proteome</keyword>
<organism evidence="2 3">
    <name type="scientific">Acidovorax lacteus</name>
    <dbReference type="NCBI Taxonomy" id="1924988"/>
    <lineage>
        <taxon>Bacteria</taxon>
        <taxon>Pseudomonadati</taxon>
        <taxon>Pseudomonadota</taxon>
        <taxon>Betaproteobacteria</taxon>
        <taxon>Burkholderiales</taxon>
        <taxon>Comamonadaceae</taxon>
        <taxon>Acidovorax</taxon>
    </lineage>
</organism>
<keyword evidence="1" id="KW-0472">Membrane</keyword>
<proteinExistence type="predicted"/>
<comment type="caution">
    <text evidence="2">The sequence shown here is derived from an EMBL/GenBank/DDBJ whole genome shotgun (WGS) entry which is preliminary data.</text>
</comment>
<evidence type="ECO:0008006" key="4">
    <source>
        <dbReference type="Google" id="ProtNLM"/>
    </source>
</evidence>
<evidence type="ECO:0000256" key="1">
    <source>
        <dbReference type="SAM" id="Phobius"/>
    </source>
</evidence>
<name>A0ABP8LD34_9BURK</name>
<sequence length="74" mass="8009">MKSDANNIQDARARWVTVVLLALSLAAVGWALVIQAFVAAAALSVVAILFAVLLFLLPKSWNRIVVDVLSNFGW</sequence>
<feature type="transmembrane region" description="Helical" evidence="1">
    <location>
        <begin position="37"/>
        <end position="57"/>
    </location>
</feature>
<accession>A0ABP8LD34</accession>
<gene>
    <name evidence="2" type="ORF">GCM10023090_22920</name>
</gene>
<dbReference type="Proteomes" id="UP001501788">
    <property type="component" value="Unassembled WGS sequence"/>
</dbReference>
<keyword evidence="1" id="KW-1133">Transmembrane helix</keyword>
<keyword evidence="1" id="KW-0812">Transmembrane</keyword>
<reference evidence="3" key="1">
    <citation type="journal article" date="2019" name="Int. J. Syst. Evol. Microbiol.">
        <title>The Global Catalogue of Microorganisms (GCM) 10K type strain sequencing project: providing services to taxonomists for standard genome sequencing and annotation.</title>
        <authorList>
            <consortium name="The Broad Institute Genomics Platform"/>
            <consortium name="The Broad Institute Genome Sequencing Center for Infectious Disease"/>
            <person name="Wu L."/>
            <person name="Ma J."/>
        </authorList>
    </citation>
    <scope>NUCLEOTIDE SEQUENCE [LARGE SCALE GENOMIC DNA]</scope>
    <source>
        <strain evidence="3">JCM 31890</strain>
    </source>
</reference>
<evidence type="ECO:0000313" key="3">
    <source>
        <dbReference type="Proteomes" id="UP001501788"/>
    </source>
</evidence>